<keyword evidence="2" id="KW-1185">Reference proteome</keyword>
<name>A0ABS2QP45_9BACI</name>
<comment type="caution">
    <text evidence="1">The sequence shown here is derived from an EMBL/GenBank/DDBJ whole genome shotgun (WGS) entry which is preliminary data.</text>
</comment>
<reference evidence="1 2" key="1">
    <citation type="submission" date="2021-01" db="EMBL/GenBank/DDBJ databases">
        <title>Genomic Encyclopedia of Type Strains, Phase IV (KMG-IV): sequencing the most valuable type-strain genomes for metagenomic binning, comparative biology and taxonomic classification.</title>
        <authorList>
            <person name="Goeker M."/>
        </authorList>
    </citation>
    <scope>NUCLEOTIDE SEQUENCE [LARGE SCALE GENOMIC DNA]</scope>
    <source>
        <strain evidence="1 2">DSM 105482</strain>
    </source>
</reference>
<sequence>MKSYVIPILKGIITGILDAKREKISFTITCSECGCLGELVNYFSKESGDIAVVNGDGIGENGENIVSIRCKKCGNEIVSSEF</sequence>
<evidence type="ECO:0000313" key="1">
    <source>
        <dbReference type="EMBL" id="MBM7694887.1"/>
    </source>
</evidence>
<dbReference type="Proteomes" id="UP000823486">
    <property type="component" value="Unassembled WGS sequence"/>
</dbReference>
<dbReference type="RefSeq" id="WP_204548561.1">
    <property type="nucleotide sequence ID" value="NZ_JAFBFI010000045.1"/>
</dbReference>
<organism evidence="1 2">
    <name type="scientific">Peribacillus deserti</name>
    <dbReference type="NCBI Taxonomy" id="673318"/>
    <lineage>
        <taxon>Bacteria</taxon>
        <taxon>Bacillati</taxon>
        <taxon>Bacillota</taxon>
        <taxon>Bacilli</taxon>
        <taxon>Bacillales</taxon>
        <taxon>Bacillaceae</taxon>
        <taxon>Peribacillus</taxon>
    </lineage>
</organism>
<dbReference type="EMBL" id="JAFBFI010000045">
    <property type="protein sequence ID" value="MBM7694887.1"/>
    <property type="molecule type" value="Genomic_DNA"/>
</dbReference>
<proteinExistence type="predicted"/>
<gene>
    <name evidence="1" type="ORF">JOC77_004366</name>
</gene>
<accession>A0ABS2QP45</accession>
<protein>
    <submittedName>
        <fullName evidence="1">Uncharacterized protein</fullName>
    </submittedName>
</protein>
<evidence type="ECO:0000313" key="2">
    <source>
        <dbReference type="Proteomes" id="UP000823486"/>
    </source>
</evidence>